<comment type="caution">
    <text evidence="9">The sequence shown here is derived from an EMBL/GenBank/DDBJ whole genome shotgun (WGS) entry which is preliminary data.</text>
</comment>
<dbReference type="SUPFAM" id="SSF55031">
    <property type="entry name" value="Bacterial exopeptidase dimerisation domain"/>
    <property type="match status" value="1"/>
</dbReference>
<organism evidence="9 10">
    <name type="scientific">Lysinimonas soli</name>
    <dbReference type="NCBI Taxonomy" id="1074233"/>
    <lineage>
        <taxon>Bacteria</taxon>
        <taxon>Bacillati</taxon>
        <taxon>Actinomycetota</taxon>
        <taxon>Actinomycetes</taxon>
        <taxon>Micrococcales</taxon>
        <taxon>Microbacteriaceae</taxon>
        <taxon>Lysinimonas</taxon>
    </lineage>
</organism>
<proteinExistence type="inferred from homology"/>
<dbReference type="RefSeq" id="WP_386740321.1">
    <property type="nucleotide sequence ID" value="NZ_JBHSMG010000002.1"/>
</dbReference>
<dbReference type="NCBIfam" id="TIGR01910">
    <property type="entry name" value="DapE-ArgE"/>
    <property type="match status" value="1"/>
</dbReference>
<comment type="cofactor">
    <cofactor evidence="2">
        <name>Zn(2+)</name>
        <dbReference type="ChEBI" id="CHEBI:29105"/>
    </cofactor>
</comment>
<dbReference type="InterPro" id="IPR010182">
    <property type="entry name" value="ArgE/DapE"/>
</dbReference>
<evidence type="ECO:0000256" key="3">
    <source>
        <dbReference type="ARBA" id="ARBA00006247"/>
    </source>
</evidence>
<evidence type="ECO:0000256" key="4">
    <source>
        <dbReference type="ARBA" id="ARBA00022723"/>
    </source>
</evidence>
<protein>
    <submittedName>
        <fullName evidence="9">M20 family metallopeptidase</fullName>
    </submittedName>
</protein>
<dbReference type="Pfam" id="PF01546">
    <property type="entry name" value="Peptidase_M20"/>
    <property type="match status" value="1"/>
</dbReference>
<keyword evidence="4" id="KW-0479">Metal-binding</keyword>
<dbReference type="Gene3D" id="3.40.630.10">
    <property type="entry name" value="Zn peptidases"/>
    <property type="match status" value="1"/>
</dbReference>
<evidence type="ECO:0000256" key="6">
    <source>
        <dbReference type="ARBA" id="ARBA00022833"/>
    </source>
</evidence>
<sequence length="408" mass="43485">MESSTVIDDLVELVRIPTVSGEEDAAERFFENWFAERGWQLDRQALAATAAAQTPRGRAEPRPSQRHNLFGWLGTPTGRPIVTLNAHYDVVPVIDPDDWTTAPFGADRRDGAIYGRGAVDNKAGVIAALYALQLVHERGVELPFDLMVELIVAEETTGLGTVAALERFPSRRAAVVLEPTGCDVVAANSGALFFTIRIEGRASHTSVPWRGEDALRRLITVYGALRQLGERRDLECRHPLMEHLPSAVPTVIGTLSGGGWRAAVPAHAAMSGRIGVLPGESLEKVRAELEAVLGAVSASDPWLTDHPPQLTWDNDGLPGWELDSRAPLVRAMVAGQEAAGLPERVVGLSAGCDAGTLRRAGIPTVVFGPGDMAVAHSADEHVSEAEVLRAIEILASGMIALGADGNLA</sequence>
<name>A0ABW0NRB5_9MICO</name>
<dbReference type="InterPro" id="IPR011650">
    <property type="entry name" value="Peptidase_M20_dimer"/>
</dbReference>
<dbReference type="Pfam" id="PF07687">
    <property type="entry name" value="M20_dimer"/>
    <property type="match status" value="1"/>
</dbReference>
<dbReference type="PANTHER" id="PTHR43808">
    <property type="entry name" value="ACETYLORNITHINE DEACETYLASE"/>
    <property type="match status" value="1"/>
</dbReference>
<dbReference type="InterPro" id="IPR050072">
    <property type="entry name" value="Peptidase_M20A"/>
</dbReference>
<keyword evidence="5" id="KW-0378">Hydrolase</keyword>
<evidence type="ECO:0000256" key="2">
    <source>
        <dbReference type="ARBA" id="ARBA00001947"/>
    </source>
</evidence>
<comment type="similarity">
    <text evidence="3">Belongs to the peptidase M20A family.</text>
</comment>
<accession>A0ABW0NRB5</accession>
<evidence type="ECO:0000313" key="9">
    <source>
        <dbReference type="EMBL" id="MFC5502632.1"/>
    </source>
</evidence>
<dbReference type="EMBL" id="JBHSMG010000002">
    <property type="protein sequence ID" value="MFC5502632.1"/>
    <property type="molecule type" value="Genomic_DNA"/>
</dbReference>
<dbReference type="InterPro" id="IPR036264">
    <property type="entry name" value="Bact_exopeptidase_dim_dom"/>
</dbReference>
<keyword evidence="10" id="KW-1185">Reference proteome</keyword>
<keyword evidence="7" id="KW-0170">Cobalt</keyword>
<evidence type="ECO:0000256" key="5">
    <source>
        <dbReference type="ARBA" id="ARBA00022801"/>
    </source>
</evidence>
<evidence type="ECO:0000256" key="7">
    <source>
        <dbReference type="ARBA" id="ARBA00023285"/>
    </source>
</evidence>
<dbReference type="Gene3D" id="3.30.70.360">
    <property type="match status" value="1"/>
</dbReference>
<dbReference type="SUPFAM" id="SSF53187">
    <property type="entry name" value="Zn-dependent exopeptidases"/>
    <property type="match status" value="1"/>
</dbReference>
<keyword evidence="6" id="KW-0862">Zinc</keyword>
<dbReference type="InterPro" id="IPR002933">
    <property type="entry name" value="Peptidase_M20"/>
</dbReference>
<dbReference type="Proteomes" id="UP001596039">
    <property type="component" value="Unassembled WGS sequence"/>
</dbReference>
<evidence type="ECO:0000256" key="1">
    <source>
        <dbReference type="ARBA" id="ARBA00001941"/>
    </source>
</evidence>
<evidence type="ECO:0000259" key="8">
    <source>
        <dbReference type="Pfam" id="PF07687"/>
    </source>
</evidence>
<gene>
    <name evidence="9" type="ORF">ACFPJ4_10330</name>
</gene>
<feature type="domain" description="Peptidase M20 dimerisation" evidence="8">
    <location>
        <begin position="187"/>
        <end position="297"/>
    </location>
</feature>
<evidence type="ECO:0000313" key="10">
    <source>
        <dbReference type="Proteomes" id="UP001596039"/>
    </source>
</evidence>
<reference evidence="10" key="1">
    <citation type="journal article" date="2019" name="Int. J. Syst. Evol. Microbiol.">
        <title>The Global Catalogue of Microorganisms (GCM) 10K type strain sequencing project: providing services to taxonomists for standard genome sequencing and annotation.</title>
        <authorList>
            <consortium name="The Broad Institute Genomics Platform"/>
            <consortium name="The Broad Institute Genome Sequencing Center for Infectious Disease"/>
            <person name="Wu L."/>
            <person name="Ma J."/>
        </authorList>
    </citation>
    <scope>NUCLEOTIDE SEQUENCE [LARGE SCALE GENOMIC DNA]</scope>
    <source>
        <strain evidence="10">CGMCC 4.6997</strain>
    </source>
</reference>
<dbReference type="PANTHER" id="PTHR43808:SF25">
    <property type="entry name" value="PEPTIDASE M20 DIMERISATION DOMAIN-CONTAINING PROTEIN"/>
    <property type="match status" value="1"/>
</dbReference>
<comment type="cofactor">
    <cofactor evidence="1">
        <name>Co(2+)</name>
        <dbReference type="ChEBI" id="CHEBI:48828"/>
    </cofactor>
</comment>